<dbReference type="Pfam" id="PF00535">
    <property type="entry name" value="Glycos_transf_2"/>
    <property type="match status" value="1"/>
</dbReference>
<organism evidence="5 6">
    <name type="scientific">Indibacter alkaliphilus (strain CCUG 57479 / KCTC 22604 / LW1)</name>
    <dbReference type="NCBI Taxonomy" id="1189612"/>
    <lineage>
        <taxon>Bacteria</taxon>
        <taxon>Pseudomonadati</taxon>
        <taxon>Bacteroidota</taxon>
        <taxon>Cytophagia</taxon>
        <taxon>Cytophagales</taxon>
        <taxon>Cyclobacteriaceae</taxon>
    </lineage>
</organism>
<keyword evidence="6" id="KW-1185">Reference proteome</keyword>
<evidence type="ECO:0000256" key="2">
    <source>
        <dbReference type="ARBA" id="ARBA00022676"/>
    </source>
</evidence>
<accession>S2D8G5</accession>
<keyword evidence="3" id="KW-0808">Transferase</keyword>
<dbReference type="AlphaFoldDB" id="S2D8G5"/>
<dbReference type="InterPro" id="IPR001173">
    <property type="entry name" value="Glyco_trans_2-like"/>
</dbReference>
<dbReference type="Proteomes" id="UP000006073">
    <property type="component" value="Unassembled WGS sequence"/>
</dbReference>
<dbReference type="STRING" id="1189612.A33Q_3414"/>
<name>S2D8G5_INDAL</name>
<proteinExistence type="inferred from homology"/>
<dbReference type="PANTHER" id="PTHR43179:SF12">
    <property type="entry name" value="GALACTOFURANOSYLTRANSFERASE GLFT2"/>
    <property type="match status" value="1"/>
</dbReference>
<evidence type="ECO:0000256" key="1">
    <source>
        <dbReference type="ARBA" id="ARBA00006739"/>
    </source>
</evidence>
<gene>
    <name evidence="5" type="ORF">A33Q_3414</name>
</gene>
<evidence type="ECO:0000256" key="3">
    <source>
        <dbReference type="ARBA" id="ARBA00022679"/>
    </source>
</evidence>
<comment type="similarity">
    <text evidence="1">Belongs to the glycosyltransferase 2 family.</text>
</comment>
<comment type="caution">
    <text evidence="5">The sequence shown here is derived from an EMBL/GenBank/DDBJ whole genome shotgun (WGS) entry which is preliminary data.</text>
</comment>
<evidence type="ECO:0000259" key="4">
    <source>
        <dbReference type="Pfam" id="PF00535"/>
    </source>
</evidence>
<evidence type="ECO:0000313" key="5">
    <source>
        <dbReference type="EMBL" id="EOZ95209.1"/>
    </source>
</evidence>
<dbReference type="OrthoDB" id="9771846at2"/>
<dbReference type="RefSeq" id="WP_009034701.1">
    <property type="nucleotide sequence ID" value="NZ_ALWO02000040.1"/>
</dbReference>
<keyword evidence="2" id="KW-0328">Glycosyltransferase</keyword>
<dbReference type="CDD" id="cd04186">
    <property type="entry name" value="GT_2_like_c"/>
    <property type="match status" value="1"/>
</dbReference>
<evidence type="ECO:0000313" key="6">
    <source>
        <dbReference type="Proteomes" id="UP000006073"/>
    </source>
</evidence>
<dbReference type="InterPro" id="IPR029044">
    <property type="entry name" value="Nucleotide-diphossugar_trans"/>
</dbReference>
<dbReference type="EMBL" id="ALWO02000040">
    <property type="protein sequence ID" value="EOZ95209.1"/>
    <property type="molecule type" value="Genomic_DNA"/>
</dbReference>
<dbReference type="SUPFAM" id="SSF53448">
    <property type="entry name" value="Nucleotide-diphospho-sugar transferases"/>
    <property type="match status" value="1"/>
</dbReference>
<reference evidence="5 6" key="1">
    <citation type="journal article" date="2013" name="Genome Announc.">
        <title>Draft Genome Sequence of Indibacter alkaliphilus Strain LW1T, Isolated from Lonar Lake, a Haloalkaline Lake in the Buldana District of Maharashtra, India.</title>
        <authorList>
            <person name="Singh A."/>
            <person name="Kumar Jangir P."/>
            <person name="Sharma R."/>
            <person name="Singh A."/>
            <person name="Kumar Pinnaka A."/>
            <person name="Shivaji S."/>
        </authorList>
    </citation>
    <scope>NUCLEOTIDE SEQUENCE [LARGE SCALE GENOMIC DNA]</scope>
    <source>
        <strain evidence="6">CCUG 57479 / KCTC 22604 / LW1</strain>
    </source>
</reference>
<sequence>MRKAAIVILNYNGINTLQKFLPSVVAHSTFEIIVADNNSADDSIEFLKHEFPDIALIVLDQNYGFAGGYTQALKQIEGKYQYYILLNSDVEVTADWDANLIDWLETNPETAAVQPKILSAIHQDYFDHAGAAGGYLDSLGYPYCRGRIFTQIEKDQGQYNDVAAVDWTSGACMAVQAKLFHEYGGFDPLFFAHMEEIDFCWRLRNDGWKLQYIYNIAVYHQGGATLSRSNPFKTLLNFRNSLLTLKKNQSPVEFRKTYLKRIGLDILAALVFAFRGQLKDAVAVLRAHGQFLSLKNQLVENKGNTVPSSFPTIRSILWEYYLLGKRKFSEL</sequence>
<dbReference type="PANTHER" id="PTHR43179">
    <property type="entry name" value="RHAMNOSYLTRANSFERASE WBBL"/>
    <property type="match status" value="1"/>
</dbReference>
<feature type="domain" description="Glycosyltransferase 2-like" evidence="4">
    <location>
        <begin position="6"/>
        <end position="114"/>
    </location>
</feature>
<dbReference type="eggNOG" id="COG1216">
    <property type="taxonomic scope" value="Bacteria"/>
</dbReference>
<dbReference type="Gene3D" id="3.90.550.10">
    <property type="entry name" value="Spore Coat Polysaccharide Biosynthesis Protein SpsA, Chain A"/>
    <property type="match status" value="1"/>
</dbReference>
<protein>
    <submittedName>
        <fullName evidence="5">Glycosyltransferase</fullName>
    </submittedName>
</protein>
<dbReference type="GO" id="GO:0016757">
    <property type="term" value="F:glycosyltransferase activity"/>
    <property type="evidence" value="ECO:0007669"/>
    <property type="project" value="UniProtKB-KW"/>
</dbReference>